<accession>A0A0N4VLG6</accession>
<comment type="similarity">
    <text evidence="3 7">Belongs to the glycosyltransferase 10 family.</text>
</comment>
<dbReference type="PANTHER" id="PTHR48438">
    <property type="entry name" value="ALPHA-(1,3)-FUCOSYLTRANSFERASE C-RELATED"/>
    <property type="match status" value="1"/>
</dbReference>
<dbReference type="Proteomes" id="UP000274131">
    <property type="component" value="Unassembled WGS sequence"/>
</dbReference>
<evidence type="ECO:0000313" key="9">
    <source>
        <dbReference type="EMBL" id="VDD96260.1"/>
    </source>
</evidence>
<evidence type="ECO:0000259" key="8">
    <source>
        <dbReference type="Pfam" id="PF00852"/>
    </source>
</evidence>
<dbReference type="EC" id="2.4.1.-" evidence="7"/>
<keyword evidence="10" id="KW-1185">Reference proteome</keyword>
<keyword evidence="5 7" id="KW-0808">Transferase</keyword>
<evidence type="ECO:0000313" key="11">
    <source>
        <dbReference type="WBParaSite" id="EVEC_0001173401-mRNA-1"/>
    </source>
</evidence>
<evidence type="ECO:0000256" key="5">
    <source>
        <dbReference type="ARBA" id="ARBA00022679"/>
    </source>
</evidence>
<reference evidence="9 10" key="2">
    <citation type="submission" date="2018-10" db="EMBL/GenBank/DDBJ databases">
        <authorList>
            <consortium name="Pathogen Informatics"/>
        </authorList>
    </citation>
    <scope>NUCLEOTIDE SEQUENCE [LARGE SCALE GENOMIC DNA]</scope>
</reference>
<keyword evidence="4 7" id="KW-0328">Glycosyltransferase</keyword>
<gene>
    <name evidence="9" type="ORF">EVEC_LOCUS11011</name>
</gene>
<keyword evidence="7" id="KW-0812">Transmembrane</keyword>
<evidence type="ECO:0000256" key="1">
    <source>
        <dbReference type="ARBA" id="ARBA00004323"/>
    </source>
</evidence>
<keyword evidence="6 7" id="KW-0333">Golgi apparatus</keyword>
<dbReference type="AlphaFoldDB" id="A0A0N4VLG6"/>
<dbReference type="SUPFAM" id="SSF53756">
    <property type="entry name" value="UDP-Glycosyltransferase/glycogen phosphorylase"/>
    <property type="match status" value="1"/>
</dbReference>
<feature type="domain" description="Fucosyltransferase C-terminal" evidence="8">
    <location>
        <begin position="16"/>
        <end position="141"/>
    </location>
</feature>
<dbReference type="STRING" id="51028.A0A0N4VLG6"/>
<protein>
    <recommendedName>
        <fullName evidence="7">Fucosyltransferase</fullName>
        <ecNumber evidence="7">2.4.1.-</ecNumber>
    </recommendedName>
</protein>
<dbReference type="OrthoDB" id="5912041at2759"/>
<dbReference type="Pfam" id="PF00852">
    <property type="entry name" value="Glyco_transf_10"/>
    <property type="match status" value="1"/>
</dbReference>
<dbReference type="InterPro" id="IPR038577">
    <property type="entry name" value="GT10-like_C_sf"/>
</dbReference>
<dbReference type="EMBL" id="UXUI01011468">
    <property type="protein sequence ID" value="VDD96260.1"/>
    <property type="molecule type" value="Genomic_DNA"/>
</dbReference>
<evidence type="ECO:0000313" key="10">
    <source>
        <dbReference type="Proteomes" id="UP000274131"/>
    </source>
</evidence>
<dbReference type="PANTHER" id="PTHR48438:SF1">
    <property type="entry name" value="ALPHA-(1,3)-FUCOSYLTRANSFERASE C-RELATED"/>
    <property type="match status" value="1"/>
</dbReference>
<evidence type="ECO:0000256" key="7">
    <source>
        <dbReference type="RuleBase" id="RU003832"/>
    </source>
</evidence>
<name>A0A0N4VLG6_ENTVE</name>
<dbReference type="UniPathway" id="UPA00378"/>
<evidence type="ECO:0000256" key="6">
    <source>
        <dbReference type="ARBA" id="ARBA00023034"/>
    </source>
</evidence>
<organism evidence="11">
    <name type="scientific">Enterobius vermicularis</name>
    <name type="common">Human pinworm</name>
    <dbReference type="NCBI Taxonomy" id="51028"/>
    <lineage>
        <taxon>Eukaryota</taxon>
        <taxon>Metazoa</taxon>
        <taxon>Ecdysozoa</taxon>
        <taxon>Nematoda</taxon>
        <taxon>Chromadorea</taxon>
        <taxon>Rhabditida</taxon>
        <taxon>Spirurina</taxon>
        <taxon>Oxyuridomorpha</taxon>
        <taxon>Oxyuroidea</taxon>
        <taxon>Oxyuridae</taxon>
        <taxon>Enterobius</taxon>
    </lineage>
</organism>
<evidence type="ECO:0000256" key="2">
    <source>
        <dbReference type="ARBA" id="ARBA00004922"/>
    </source>
</evidence>
<dbReference type="Gene3D" id="3.40.50.11660">
    <property type="entry name" value="Glycosyl transferase family 10, C-terminal domain"/>
    <property type="match status" value="1"/>
</dbReference>
<dbReference type="GO" id="GO:0032580">
    <property type="term" value="C:Golgi cisterna membrane"/>
    <property type="evidence" value="ECO:0007669"/>
    <property type="project" value="UniProtKB-SubCell"/>
</dbReference>
<dbReference type="InterPro" id="IPR001503">
    <property type="entry name" value="Glyco_trans_10"/>
</dbReference>
<evidence type="ECO:0000256" key="4">
    <source>
        <dbReference type="ARBA" id="ARBA00022676"/>
    </source>
</evidence>
<dbReference type="WBParaSite" id="EVEC_0001173401-mRNA-1">
    <property type="protein sequence ID" value="EVEC_0001173401-mRNA-1"/>
    <property type="gene ID" value="EVEC_0001173401"/>
</dbReference>
<comment type="subcellular location">
    <subcellularLocation>
        <location evidence="1">Golgi apparatus membrane</location>
        <topology evidence="1">Single-pass type II membrane protein</topology>
    </subcellularLocation>
    <subcellularLocation>
        <location evidence="7">Golgi apparatus</location>
        <location evidence="7">Golgi stack membrane</location>
        <topology evidence="7">Single-pass type II membrane protein</topology>
    </subcellularLocation>
</comment>
<reference evidence="11" key="1">
    <citation type="submission" date="2017-02" db="UniProtKB">
        <authorList>
            <consortium name="WormBaseParasite"/>
        </authorList>
    </citation>
    <scope>IDENTIFICATION</scope>
</reference>
<dbReference type="InterPro" id="IPR055270">
    <property type="entry name" value="Glyco_tran_10_C"/>
</dbReference>
<evidence type="ECO:0000256" key="3">
    <source>
        <dbReference type="ARBA" id="ARBA00008919"/>
    </source>
</evidence>
<dbReference type="GO" id="GO:0000139">
    <property type="term" value="C:Golgi membrane"/>
    <property type="evidence" value="ECO:0007669"/>
    <property type="project" value="UniProtKB-SubCell"/>
</dbReference>
<sequence>MEIFLLGMTVRKIFDRPKFALQFVSHCQTTSKREIYIEELKRHMNLTQLGACIAGRCSPECEKVAVAEHKFYLAFENSICRDYVTEKMFYRLGHLLPVVLKRSTYAGIVPSDAFVAADDFECPEQLAKHLKFLSTNYTAFSSSVKSLFSSLGLMYTLF</sequence>
<dbReference type="GO" id="GO:0008417">
    <property type="term" value="F:fucosyltransferase activity"/>
    <property type="evidence" value="ECO:0007669"/>
    <property type="project" value="InterPro"/>
</dbReference>
<proteinExistence type="inferred from homology"/>
<comment type="pathway">
    <text evidence="2">Protein modification; protein glycosylation.</text>
</comment>
<keyword evidence="7" id="KW-0472">Membrane</keyword>